<dbReference type="Gene3D" id="3.90.25.10">
    <property type="entry name" value="UDP-galactose 4-epimerase, domain 1"/>
    <property type="match status" value="1"/>
</dbReference>
<proteinExistence type="inferred from homology"/>
<dbReference type="Pfam" id="PF05368">
    <property type="entry name" value="NmrA"/>
    <property type="match status" value="1"/>
</dbReference>
<dbReference type="CDD" id="cd05251">
    <property type="entry name" value="NmrA_like_SDR_a"/>
    <property type="match status" value="1"/>
</dbReference>
<dbReference type="EMBL" id="KN824292">
    <property type="protein sequence ID" value="KIM28638.1"/>
    <property type="molecule type" value="Genomic_DNA"/>
</dbReference>
<dbReference type="STRING" id="933852.A0A0C2WR57"/>
<evidence type="ECO:0000313" key="5">
    <source>
        <dbReference type="Proteomes" id="UP000054097"/>
    </source>
</evidence>
<dbReference type="PANTHER" id="PTHR42748:SF7">
    <property type="entry name" value="NMRA LIKE REDOX SENSOR 1-RELATED"/>
    <property type="match status" value="1"/>
</dbReference>
<keyword evidence="5" id="KW-1185">Reference proteome</keyword>
<dbReference type="SUPFAM" id="SSF51735">
    <property type="entry name" value="NAD(P)-binding Rossmann-fold domains"/>
    <property type="match status" value="1"/>
</dbReference>
<dbReference type="OrthoDB" id="419598at2759"/>
<dbReference type="Gene3D" id="3.40.50.720">
    <property type="entry name" value="NAD(P)-binding Rossmann-like Domain"/>
    <property type="match status" value="1"/>
</dbReference>
<comment type="similarity">
    <text evidence="1">Belongs to the NmrA-type oxidoreductase family.</text>
</comment>
<dbReference type="Proteomes" id="UP000054097">
    <property type="component" value="Unassembled WGS sequence"/>
</dbReference>
<evidence type="ECO:0000259" key="3">
    <source>
        <dbReference type="Pfam" id="PF05368"/>
    </source>
</evidence>
<evidence type="ECO:0000313" key="4">
    <source>
        <dbReference type="EMBL" id="KIM28638.1"/>
    </source>
</evidence>
<dbReference type="GO" id="GO:0005634">
    <property type="term" value="C:nucleus"/>
    <property type="evidence" value="ECO:0007669"/>
    <property type="project" value="TreeGrafter"/>
</dbReference>
<name>A0A0C2WR57_SERVB</name>
<dbReference type="InterPro" id="IPR008030">
    <property type="entry name" value="NmrA-like"/>
</dbReference>
<dbReference type="InterPro" id="IPR051164">
    <property type="entry name" value="NmrA-like_oxidored"/>
</dbReference>
<accession>A0A0C2WR57</accession>
<organism evidence="4 5">
    <name type="scientific">Serendipita vermifera MAFF 305830</name>
    <dbReference type="NCBI Taxonomy" id="933852"/>
    <lineage>
        <taxon>Eukaryota</taxon>
        <taxon>Fungi</taxon>
        <taxon>Dikarya</taxon>
        <taxon>Basidiomycota</taxon>
        <taxon>Agaricomycotina</taxon>
        <taxon>Agaricomycetes</taxon>
        <taxon>Sebacinales</taxon>
        <taxon>Serendipitaceae</taxon>
        <taxon>Serendipita</taxon>
    </lineage>
</organism>
<keyword evidence="2" id="KW-0521">NADP</keyword>
<feature type="domain" description="NmrA-like" evidence="3">
    <location>
        <begin position="4"/>
        <end position="238"/>
    </location>
</feature>
<sequence length="292" mass="32088">MTKPIIVVFAATGKSGGGMVEALLKDGSFAVRAVTRNPDSGSGRALAAKGAEVVKADLDEPETLTAVMKGAYGVFGVTDFWTAFLAEEQQGKDMIDAAKSAGVKHFVWTTLDYSEWHVPHFETKARANDYLIESGLPRTSIYLSYFLENLRGLDIRRNHAGTLVFHTNLKTDGKIPMIAASDIGGWALAAFKDPDTWIGKDMKIAVEYMTPKDIAARAASVFGEPVHVQHVSEEAWNASRSPGFEEIWLNLQTFYTAGPDYRDVEMSNKLLPNAKRLEDFLQEWGGKALIRG</sequence>
<reference evidence="4 5" key="1">
    <citation type="submission" date="2014-04" db="EMBL/GenBank/DDBJ databases">
        <authorList>
            <consortium name="DOE Joint Genome Institute"/>
            <person name="Kuo A."/>
            <person name="Zuccaro A."/>
            <person name="Kohler A."/>
            <person name="Nagy L.G."/>
            <person name="Floudas D."/>
            <person name="Copeland A."/>
            <person name="Barry K.W."/>
            <person name="Cichocki N."/>
            <person name="Veneault-Fourrey C."/>
            <person name="LaButti K."/>
            <person name="Lindquist E.A."/>
            <person name="Lipzen A."/>
            <person name="Lundell T."/>
            <person name="Morin E."/>
            <person name="Murat C."/>
            <person name="Sun H."/>
            <person name="Tunlid A."/>
            <person name="Henrissat B."/>
            <person name="Grigoriev I.V."/>
            <person name="Hibbett D.S."/>
            <person name="Martin F."/>
            <person name="Nordberg H.P."/>
            <person name="Cantor M.N."/>
            <person name="Hua S.X."/>
        </authorList>
    </citation>
    <scope>NUCLEOTIDE SEQUENCE [LARGE SCALE GENOMIC DNA]</scope>
    <source>
        <strain evidence="4 5">MAFF 305830</strain>
    </source>
</reference>
<dbReference type="HOGENOM" id="CLU_007383_8_2_1"/>
<evidence type="ECO:0000256" key="1">
    <source>
        <dbReference type="ARBA" id="ARBA00006328"/>
    </source>
</evidence>
<dbReference type="InterPro" id="IPR036291">
    <property type="entry name" value="NAD(P)-bd_dom_sf"/>
</dbReference>
<evidence type="ECO:0000256" key="2">
    <source>
        <dbReference type="ARBA" id="ARBA00022857"/>
    </source>
</evidence>
<dbReference type="AlphaFoldDB" id="A0A0C2WR57"/>
<gene>
    <name evidence="4" type="ORF">M408DRAFT_69369</name>
</gene>
<protein>
    <recommendedName>
        <fullName evidence="3">NmrA-like domain-containing protein</fullName>
    </recommendedName>
</protein>
<dbReference type="PANTHER" id="PTHR42748">
    <property type="entry name" value="NITROGEN METABOLITE REPRESSION PROTEIN NMRA FAMILY MEMBER"/>
    <property type="match status" value="1"/>
</dbReference>
<reference evidence="5" key="2">
    <citation type="submission" date="2015-01" db="EMBL/GenBank/DDBJ databases">
        <title>Evolutionary Origins and Diversification of the Mycorrhizal Mutualists.</title>
        <authorList>
            <consortium name="DOE Joint Genome Institute"/>
            <consortium name="Mycorrhizal Genomics Consortium"/>
            <person name="Kohler A."/>
            <person name="Kuo A."/>
            <person name="Nagy L.G."/>
            <person name="Floudas D."/>
            <person name="Copeland A."/>
            <person name="Barry K.W."/>
            <person name="Cichocki N."/>
            <person name="Veneault-Fourrey C."/>
            <person name="LaButti K."/>
            <person name="Lindquist E.A."/>
            <person name="Lipzen A."/>
            <person name="Lundell T."/>
            <person name="Morin E."/>
            <person name="Murat C."/>
            <person name="Riley R."/>
            <person name="Ohm R."/>
            <person name="Sun H."/>
            <person name="Tunlid A."/>
            <person name="Henrissat B."/>
            <person name="Grigoriev I.V."/>
            <person name="Hibbett D.S."/>
            <person name="Martin F."/>
        </authorList>
    </citation>
    <scope>NUCLEOTIDE SEQUENCE [LARGE SCALE GENOMIC DNA]</scope>
    <source>
        <strain evidence="5">MAFF 305830</strain>
    </source>
</reference>